<dbReference type="CDD" id="cd04301">
    <property type="entry name" value="NAT_SF"/>
    <property type="match status" value="1"/>
</dbReference>
<feature type="domain" description="N-acetyltransferase" evidence="3">
    <location>
        <begin position="1"/>
        <end position="121"/>
    </location>
</feature>
<evidence type="ECO:0000313" key="5">
    <source>
        <dbReference type="Proteomes" id="UP001157114"/>
    </source>
</evidence>
<name>A0ABQ6GAT7_9BACL</name>
<comment type="caution">
    <text evidence="4">The sequence shown here is derived from an EMBL/GenBank/DDBJ whole genome shotgun (WGS) entry which is preliminary data.</text>
</comment>
<dbReference type="Proteomes" id="UP001157114">
    <property type="component" value="Unassembled WGS sequence"/>
</dbReference>
<dbReference type="InterPro" id="IPR000182">
    <property type="entry name" value="GNAT_dom"/>
</dbReference>
<dbReference type="InterPro" id="IPR050832">
    <property type="entry name" value="Bact_Acetyltransf"/>
</dbReference>
<gene>
    <name evidence="4" type="ORF">MU1_24090</name>
</gene>
<dbReference type="SUPFAM" id="SSF55729">
    <property type="entry name" value="Acyl-CoA N-acyltransferases (Nat)"/>
    <property type="match status" value="1"/>
</dbReference>
<dbReference type="PROSITE" id="PS51186">
    <property type="entry name" value="GNAT"/>
    <property type="match status" value="1"/>
</dbReference>
<dbReference type="InterPro" id="IPR016181">
    <property type="entry name" value="Acyl_CoA_acyltransferase"/>
</dbReference>
<keyword evidence="2" id="KW-0012">Acyltransferase</keyword>
<accession>A0ABQ6GAT7</accession>
<evidence type="ECO:0000259" key="3">
    <source>
        <dbReference type="PROSITE" id="PS51186"/>
    </source>
</evidence>
<dbReference type="EMBL" id="BSSQ01000010">
    <property type="protein sequence ID" value="GLX68064.1"/>
    <property type="molecule type" value="Genomic_DNA"/>
</dbReference>
<keyword evidence="1" id="KW-0808">Transferase</keyword>
<evidence type="ECO:0000256" key="2">
    <source>
        <dbReference type="ARBA" id="ARBA00023315"/>
    </source>
</evidence>
<evidence type="ECO:0000256" key="1">
    <source>
        <dbReference type="ARBA" id="ARBA00022679"/>
    </source>
</evidence>
<reference evidence="4 5" key="1">
    <citation type="submission" date="2023-03" db="EMBL/GenBank/DDBJ databases">
        <title>Draft genome sequence of the bacteria which degrade cell wall of Tricholomamatutake.</title>
        <authorList>
            <person name="Konishi Y."/>
            <person name="Fukuta Y."/>
            <person name="Shirasaka N."/>
        </authorList>
    </citation>
    <scope>NUCLEOTIDE SEQUENCE [LARGE SCALE GENOMIC DNA]</scope>
    <source>
        <strain evidence="5">mu1</strain>
    </source>
</reference>
<evidence type="ECO:0000313" key="4">
    <source>
        <dbReference type="EMBL" id="GLX68064.1"/>
    </source>
</evidence>
<sequence>MDSQHLYEVSLTRKAPTVIEYNKEPVGYSTLYDVEEGSGWLGNVIISKHHRRIGAARYLIETMVNRAKEQFGVRELHLVCHNTNTKALLLYHQIGFKPYDLRIVTNEEKVEIAGVVMKLTL</sequence>
<proteinExistence type="predicted"/>
<organism evidence="4 5">
    <name type="scientific">Paenibacillus glycanilyticus</name>
    <dbReference type="NCBI Taxonomy" id="126569"/>
    <lineage>
        <taxon>Bacteria</taxon>
        <taxon>Bacillati</taxon>
        <taxon>Bacillota</taxon>
        <taxon>Bacilli</taxon>
        <taxon>Bacillales</taxon>
        <taxon>Paenibacillaceae</taxon>
        <taxon>Paenibacillus</taxon>
    </lineage>
</organism>
<dbReference type="PANTHER" id="PTHR43877">
    <property type="entry name" value="AMINOALKYLPHOSPHONATE N-ACETYLTRANSFERASE-RELATED-RELATED"/>
    <property type="match status" value="1"/>
</dbReference>
<protein>
    <recommendedName>
        <fullName evidence="3">N-acetyltransferase domain-containing protein</fullName>
    </recommendedName>
</protein>
<keyword evidence="5" id="KW-1185">Reference proteome</keyword>
<dbReference type="Gene3D" id="3.40.630.30">
    <property type="match status" value="1"/>
</dbReference>
<dbReference type="Pfam" id="PF00583">
    <property type="entry name" value="Acetyltransf_1"/>
    <property type="match status" value="1"/>
</dbReference>
<dbReference type="PANTHER" id="PTHR43877:SF2">
    <property type="entry name" value="AMINOALKYLPHOSPHONATE N-ACETYLTRANSFERASE-RELATED"/>
    <property type="match status" value="1"/>
</dbReference>